<feature type="transmembrane region" description="Helical" evidence="1">
    <location>
        <begin position="185"/>
        <end position="204"/>
    </location>
</feature>
<evidence type="ECO:0000256" key="1">
    <source>
        <dbReference type="SAM" id="Phobius"/>
    </source>
</evidence>
<organism evidence="2 3">
    <name type="scientific">Paraburkholderia megapolitana</name>
    <dbReference type="NCBI Taxonomy" id="420953"/>
    <lineage>
        <taxon>Bacteria</taxon>
        <taxon>Pseudomonadati</taxon>
        <taxon>Pseudomonadota</taxon>
        <taxon>Betaproteobacteria</taxon>
        <taxon>Burkholderiales</taxon>
        <taxon>Burkholderiaceae</taxon>
        <taxon>Paraburkholderia</taxon>
    </lineage>
</organism>
<evidence type="ECO:0000313" key="3">
    <source>
        <dbReference type="Proteomes" id="UP000199548"/>
    </source>
</evidence>
<keyword evidence="1" id="KW-0472">Membrane</keyword>
<protein>
    <submittedName>
        <fullName evidence="2">Uncharacterized protein</fullName>
    </submittedName>
</protein>
<name>A0A1I3GCU6_9BURK</name>
<keyword evidence="1" id="KW-1133">Transmembrane helix</keyword>
<gene>
    <name evidence="2" type="ORF">SAMN05192543_102444</name>
</gene>
<proteinExistence type="predicted"/>
<feature type="transmembrane region" description="Helical" evidence="1">
    <location>
        <begin position="210"/>
        <end position="238"/>
    </location>
</feature>
<keyword evidence="1" id="KW-0812">Transmembrane</keyword>
<keyword evidence="3" id="KW-1185">Reference proteome</keyword>
<dbReference type="AlphaFoldDB" id="A0A1I3GCU6"/>
<reference evidence="2 3" key="1">
    <citation type="submission" date="2016-10" db="EMBL/GenBank/DDBJ databases">
        <authorList>
            <person name="de Groot N.N."/>
        </authorList>
    </citation>
    <scope>NUCLEOTIDE SEQUENCE [LARGE SCALE GENOMIC DNA]</scope>
    <source>
        <strain evidence="2 3">LMG 23650</strain>
    </source>
</reference>
<dbReference type="STRING" id="420953.SAMN05192543_102444"/>
<dbReference type="Proteomes" id="UP000199548">
    <property type="component" value="Unassembled WGS sequence"/>
</dbReference>
<feature type="transmembrane region" description="Helical" evidence="1">
    <location>
        <begin position="84"/>
        <end position="108"/>
    </location>
</feature>
<feature type="transmembrane region" description="Helical" evidence="1">
    <location>
        <begin position="53"/>
        <end position="72"/>
    </location>
</feature>
<sequence length="258" mass="28475">MTHSAGATKTSYSLRAAVLRTVVSGAILNVFAIVLAYFAYWCDLGMSLLPGRISIAIAAVCLGGPLLMLLMFRRSTSLVVVGIVKLLGALSIYALFGVTFYFFFFAFAPMPDRAHLVGLALGAALTGYWLGFSYFDLRRFIKHSTFVERAFDASGNAIVCDDRLFEIFEDMYEQKSAFSIWHTRIVMAIVPVLLVPYQVATFFFGTQGLLFFVAAITFPVSLWIVGAMLRIATVMILVPATLQRQSGKRVLLGPTAWF</sequence>
<feature type="transmembrane region" description="Helical" evidence="1">
    <location>
        <begin position="114"/>
        <end position="135"/>
    </location>
</feature>
<dbReference type="RefSeq" id="WP_408376991.1">
    <property type="nucleotide sequence ID" value="NZ_JAQQFP010000001.1"/>
</dbReference>
<feature type="transmembrane region" description="Helical" evidence="1">
    <location>
        <begin position="21"/>
        <end position="41"/>
    </location>
</feature>
<evidence type="ECO:0000313" key="2">
    <source>
        <dbReference type="EMBL" id="SFI21062.1"/>
    </source>
</evidence>
<accession>A0A1I3GCU6</accession>
<dbReference type="EMBL" id="FOQU01000002">
    <property type="protein sequence ID" value="SFI21062.1"/>
    <property type="molecule type" value="Genomic_DNA"/>
</dbReference>